<evidence type="ECO:0000256" key="6">
    <source>
        <dbReference type="ARBA" id="ARBA00030980"/>
    </source>
</evidence>
<evidence type="ECO:0000256" key="3">
    <source>
        <dbReference type="ARBA" id="ARBA00012513"/>
    </source>
</evidence>
<dbReference type="GO" id="GO:0005524">
    <property type="term" value="F:ATP binding"/>
    <property type="evidence" value="ECO:0007669"/>
    <property type="project" value="InterPro"/>
</dbReference>
<dbReference type="InterPro" id="IPR000719">
    <property type="entry name" value="Prot_kinase_dom"/>
</dbReference>
<sequence>MWHLHSILYRFSRLWNWITGLLYRLRTVRSHSRSDLEQQSLSDPIELVIATKPPRNPPPNARQVGIIKSPKPNPFNAVDESANRQAMRHEALVYKRLGNCSHIPKLLEWDPELCTITLEHLANGNLGDYLREHPTVSETTRQRWVQQAAKGLEALHAAGVTHNDIAPRNFLLSDSLELRICDFASSSVPGLPVSDVAPGARYQRRPWPPRYSSVLYLIVSGVEPYSELKEKEVEARFERGEFPTTRNLDYGEVIERCWDGQTTAMEIVMALS</sequence>
<evidence type="ECO:0000256" key="1">
    <source>
        <dbReference type="ARBA" id="ARBA00003747"/>
    </source>
</evidence>
<evidence type="ECO:0000313" key="12">
    <source>
        <dbReference type="EMBL" id="KAH7302928.1"/>
    </source>
</evidence>
<proteinExistence type="predicted"/>
<evidence type="ECO:0000256" key="9">
    <source>
        <dbReference type="ARBA" id="ARBA00048679"/>
    </source>
</evidence>
<evidence type="ECO:0000256" key="8">
    <source>
        <dbReference type="ARBA" id="ARBA00047899"/>
    </source>
</evidence>
<reference evidence="12" key="1">
    <citation type="journal article" date="2021" name="Nat. Commun.">
        <title>Genetic determinants of endophytism in the Arabidopsis root mycobiome.</title>
        <authorList>
            <person name="Mesny F."/>
            <person name="Miyauchi S."/>
            <person name="Thiergart T."/>
            <person name="Pickel B."/>
            <person name="Atanasova L."/>
            <person name="Karlsson M."/>
            <person name="Huettel B."/>
            <person name="Barry K.W."/>
            <person name="Haridas S."/>
            <person name="Chen C."/>
            <person name="Bauer D."/>
            <person name="Andreopoulos W."/>
            <person name="Pangilinan J."/>
            <person name="LaButti K."/>
            <person name="Riley R."/>
            <person name="Lipzen A."/>
            <person name="Clum A."/>
            <person name="Drula E."/>
            <person name="Henrissat B."/>
            <person name="Kohler A."/>
            <person name="Grigoriev I.V."/>
            <person name="Martin F.M."/>
            <person name="Hacquard S."/>
        </authorList>
    </citation>
    <scope>NUCLEOTIDE SEQUENCE</scope>
    <source>
        <strain evidence="12">MPI-CAGE-CH-0235</strain>
    </source>
</reference>
<dbReference type="PANTHER" id="PTHR44329">
    <property type="entry name" value="SERINE/THREONINE-PROTEIN KINASE TNNI3K-RELATED"/>
    <property type="match status" value="1"/>
</dbReference>
<evidence type="ECO:0000256" key="4">
    <source>
        <dbReference type="ARBA" id="ARBA00013948"/>
    </source>
</evidence>
<dbReference type="InterPro" id="IPR051681">
    <property type="entry name" value="Ser/Thr_Kinases-Pseudokinases"/>
</dbReference>
<comment type="catalytic activity">
    <reaction evidence="8">
        <text>L-threonyl-[protein] + ATP = O-phospho-L-threonyl-[protein] + ADP + H(+)</text>
        <dbReference type="Rhea" id="RHEA:46608"/>
        <dbReference type="Rhea" id="RHEA-COMP:11060"/>
        <dbReference type="Rhea" id="RHEA-COMP:11605"/>
        <dbReference type="ChEBI" id="CHEBI:15378"/>
        <dbReference type="ChEBI" id="CHEBI:30013"/>
        <dbReference type="ChEBI" id="CHEBI:30616"/>
        <dbReference type="ChEBI" id="CHEBI:61977"/>
        <dbReference type="ChEBI" id="CHEBI:456216"/>
        <dbReference type="EC" id="2.7.11.1"/>
    </reaction>
</comment>
<evidence type="ECO:0000256" key="5">
    <source>
        <dbReference type="ARBA" id="ARBA00019973"/>
    </source>
</evidence>
<dbReference type="Pfam" id="PF00069">
    <property type="entry name" value="Pkinase"/>
    <property type="match status" value="1"/>
</dbReference>
<dbReference type="EC" id="2.7.11.1" evidence="3"/>
<evidence type="ECO:0000259" key="11">
    <source>
        <dbReference type="PROSITE" id="PS50011"/>
    </source>
</evidence>
<dbReference type="PROSITE" id="PS00109">
    <property type="entry name" value="PROTEIN_KINASE_TYR"/>
    <property type="match status" value="1"/>
</dbReference>
<dbReference type="Gene3D" id="1.10.510.10">
    <property type="entry name" value="Transferase(Phosphotransferase) domain 1"/>
    <property type="match status" value="1"/>
</dbReference>
<gene>
    <name evidence="12" type="ORF">B0I35DRAFT_447625</name>
</gene>
<dbReference type="EMBL" id="JAGPNK010000046">
    <property type="protein sequence ID" value="KAH7302928.1"/>
    <property type="molecule type" value="Genomic_DNA"/>
</dbReference>
<dbReference type="GO" id="GO:0004674">
    <property type="term" value="F:protein serine/threonine kinase activity"/>
    <property type="evidence" value="ECO:0007669"/>
    <property type="project" value="UniProtKB-EC"/>
</dbReference>
<evidence type="ECO:0000256" key="7">
    <source>
        <dbReference type="ARBA" id="ARBA00033194"/>
    </source>
</evidence>
<evidence type="ECO:0000256" key="10">
    <source>
        <dbReference type="SAM" id="MobiDB-lite"/>
    </source>
</evidence>
<dbReference type="AlphaFoldDB" id="A0A8K0SG46"/>
<dbReference type="PROSITE" id="PS50011">
    <property type="entry name" value="PROTEIN_KINASE_DOM"/>
    <property type="match status" value="1"/>
</dbReference>
<protein>
    <recommendedName>
        <fullName evidence="5">EKC/KEOPS complex subunit BUD32</fullName>
        <ecNumber evidence="3">2.7.11.1</ecNumber>
    </recommendedName>
    <alternativeName>
        <fullName evidence="6 7">Atypical Serine/threonine protein kinase BUD32</fullName>
    </alternativeName>
    <alternativeName>
        <fullName evidence="4">EKC/KEOPS complex subunit bud32</fullName>
    </alternativeName>
</protein>
<evidence type="ECO:0000256" key="2">
    <source>
        <dbReference type="ARBA" id="ARBA00011534"/>
    </source>
</evidence>
<feature type="domain" description="Protein kinase" evidence="11">
    <location>
        <begin position="8"/>
        <end position="272"/>
    </location>
</feature>
<comment type="catalytic activity">
    <reaction evidence="9">
        <text>L-seryl-[protein] + ATP = O-phospho-L-seryl-[protein] + ADP + H(+)</text>
        <dbReference type="Rhea" id="RHEA:17989"/>
        <dbReference type="Rhea" id="RHEA-COMP:9863"/>
        <dbReference type="Rhea" id="RHEA-COMP:11604"/>
        <dbReference type="ChEBI" id="CHEBI:15378"/>
        <dbReference type="ChEBI" id="CHEBI:29999"/>
        <dbReference type="ChEBI" id="CHEBI:30616"/>
        <dbReference type="ChEBI" id="CHEBI:83421"/>
        <dbReference type="ChEBI" id="CHEBI:456216"/>
        <dbReference type="EC" id="2.7.11.1"/>
    </reaction>
</comment>
<dbReference type="Proteomes" id="UP000813444">
    <property type="component" value="Unassembled WGS sequence"/>
</dbReference>
<comment type="subunit">
    <text evidence="2">Component of the EKC/KEOPS complex composed of at least BUD32, CGI121, GON7, KAE1 and PCC1; the whole complex dimerizes.</text>
</comment>
<keyword evidence="12" id="KW-0418">Kinase</keyword>
<dbReference type="OrthoDB" id="1668230at2759"/>
<dbReference type="InterPro" id="IPR008266">
    <property type="entry name" value="Tyr_kinase_AS"/>
</dbReference>
<keyword evidence="12" id="KW-0808">Transferase</keyword>
<keyword evidence="13" id="KW-1185">Reference proteome</keyword>
<dbReference type="InterPro" id="IPR011009">
    <property type="entry name" value="Kinase-like_dom_sf"/>
</dbReference>
<comment type="caution">
    <text evidence="12">The sequence shown here is derived from an EMBL/GenBank/DDBJ whole genome shotgun (WGS) entry which is preliminary data.</text>
</comment>
<evidence type="ECO:0000313" key="13">
    <source>
        <dbReference type="Proteomes" id="UP000813444"/>
    </source>
</evidence>
<name>A0A8K0SG46_9HYPO</name>
<feature type="region of interest" description="Disordered" evidence="10">
    <location>
        <begin position="50"/>
        <end position="73"/>
    </location>
</feature>
<accession>A0A8K0SG46</accession>
<dbReference type="SUPFAM" id="SSF56112">
    <property type="entry name" value="Protein kinase-like (PK-like)"/>
    <property type="match status" value="1"/>
</dbReference>
<organism evidence="12 13">
    <name type="scientific">Stachybotrys elegans</name>
    <dbReference type="NCBI Taxonomy" id="80388"/>
    <lineage>
        <taxon>Eukaryota</taxon>
        <taxon>Fungi</taxon>
        <taxon>Dikarya</taxon>
        <taxon>Ascomycota</taxon>
        <taxon>Pezizomycotina</taxon>
        <taxon>Sordariomycetes</taxon>
        <taxon>Hypocreomycetidae</taxon>
        <taxon>Hypocreales</taxon>
        <taxon>Stachybotryaceae</taxon>
        <taxon>Stachybotrys</taxon>
    </lineage>
</organism>
<comment type="function">
    <text evidence="1">Component of the EKC/KEOPS complex that is required for the formation of a threonylcarbamoyl group on adenosine at position 37 (t(6)A37) in tRNAs that read codons beginning with adenine. The complex is probably involved in the transfer of the threonylcarbamoyl moiety of threonylcarbamoyl-AMP (TC-AMP) to the N6 group of A37. BUD32 has ATPase activity in the context of the EKC/KEOPS complex and likely plays a supporting role to the catalytic subunit KAE1. The EKC/KEOPS complex also promotes both telomere uncapping and telomere elongation. The complex is required for efficient recruitment of transcriptional coactivators.</text>
</comment>